<reference evidence="3" key="1">
    <citation type="submission" date="2025-08" db="UniProtKB">
        <authorList>
            <consortium name="RefSeq"/>
        </authorList>
    </citation>
    <scope>IDENTIFICATION</scope>
    <source>
        <strain evidence="3">Wakin</strain>
        <tissue evidence="3">Muscle</tissue>
    </source>
</reference>
<evidence type="ECO:0000313" key="2">
    <source>
        <dbReference type="Proteomes" id="UP000515129"/>
    </source>
</evidence>
<name>A0A6P6MYF7_CARAU</name>
<dbReference type="AlphaFoldDB" id="A0A6P6MYF7"/>
<dbReference type="InterPro" id="IPR036397">
    <property type="entry name" value="RNaseH_sf"/>
</dbReference>
<dbReference type="Proteomes" id="UP000515129">
    <property type="component" value="Unplaced"/>
</dbReference>
<dbReference type="Pfam" id="PF24764">
    <property type="entry name" value="rva_4"/>
    <property type="match status" value="1"/>
</dbReference>
<dbReference type="PANTHER" id="PTHR46791:SF4">
    <property type="match status" value="1"/>
</dbReference>
<dbReference type="GeneID" id="113073001"/>
<dbReference type="PROSITE" id="PS50994">
    <property type="entry name" value="INTEGRASE"/>
    <property type="match status" value="1"/>
</dbReference>
<proteinExistence type="predicted"/>
<accession>A0A6P6MYF7</accession>
<evidence type="ECO:0000259" key="1">
    <source>
        <dbReference type="PROSITE" id="PS50994"/>
    </source>
</evidence>
<organism evidence="2 3">
    <name type="scientific">Carassius auratus</name>
    <name type="common">Goldfish</name>
    <dbReference type="NCBI Taxonomy" id="7957"/>
    <lineage>
        <taxon>Eukaryota</taxon>
        <taxon>Metazoa</taxon>
        <taxon>Chordata</taxon>
        <taxon>Craniata</taxon>
        <taxon>Vertebrata</taxon>
        <taxon>Euteleostomi</taxon>
        <taxon>Actinopterygii</taxon>
        <taxon>Neopterygii</taxon>
        <taxon>Teleostei</taxon>
        <taxon>Ostariophysi</taxon>
        <taxon>Cypriniformes</taxon>
        <taxon>Cyprinidae</taxon>
        <taxon>Cyprininae</taxon>
        <taxon>Carassius</taxon>
    </lineage>
</organism>
<dbReference type="PANTHER" id="PTHR46791">
    <property type="entry name" value="EXPRESSED PROTEIN"/>
    <property type="match status" value="1"/>
</dbReference>
<protein>
    <submittedName>
        <fullName evidence="3">Uncharacterized protein LOC113073001</fullName>
    </submittedName>
</protein>
<dbReference type="RefSeq" id="XP_026101667.1">
    <property type="nucleotide sequence ID" value="XM_026245882.1"/>
</dbReference>
<dbReference type="OrthoDB" id="2686689at2759"/>
<dbReference type="InterPro" id="IPR001584">
    <property type="entry name" value="Integrase_cat-core"/>
</dbReference>
<sequence>MDHIQMVDYVRQQLLELTEQTEQAIVSTDFILYRVDWLLERIGQVSALTNSAFPQEFVSALESVRQAIQLEMTTAAEGGTAYRSQTRDEHTGPGRPAIPISINVICKYLELRIPVSKIALALRVSEKTIWRRMRDHDIRISDFYVDMADAELDKIICDIQHMFPNCGYKMVQGHLNGLGLRIQTLRVQRSMRRNDPQGVMERSLSLHTVRRRCYSVPAPNSLWHIDGNHKLIRWRIVIHGGIDGFSRLVVYLGASTNNRAETVLNLFQHAVTNYGIPSRVRSDKGGENRDVATFMLHHRGTNRNSHIAGRSVHNQRIERLWRDVYICVLDVFHSIFSCLESMGLLHPDNELHLYALHWVFIPVIQSHLDFFVQGWNNHSIRTARNMSPLQMWHVFRNSEDIMQVSEEYGTDWSGPSAAGVDTHLDIPETELPRQLTEADFALLPQPSTEQRDYGVQLYCETVEVLSRLF</sequence>
<gene>
    <name evidence="3" type="primary">LOC113073001</name>
</gene>
<dbReference type="GO" id="GO:0003676">
    <property type="term" value="F:nucleic acid binding"/>
    <property type="evidence" value="ECO:0007669"/>
    <property type="project" value="InterPro"/>
</dbReference>
<dbReference type="InterPro" id="IPR012337">
    <property type="entry name" value="RNaseH-like_sf"/>
</dbReference>
<dbReference type="Gene3D" id="3.30.420.10">
    <property type="entry name" value="Ribonuclease H-like superfamily/Ribonuclease H"/>
    <property type="match status" value="1"/>
</dbReference>
<dbReference type="KEGG" id="caua:113073001"/>
<dbReference type="GO" id="GO:0015074">
    <property type="term" value="P:DNA integration"/>
    <property type="evidence" value="ECO:0007669"/>
    <property type="project" value="InterPro"/>
</dbReference>
<evidence type="ECO:0000313" key="3">
    <source>
        <dbReference type="RefSeq" id="XP_026101667.1"/>
    </source>
</evidence>
<dbReference type="InterPro" id="IPR058913">
    <property type="entry name" value="Integrase_dom_put"/>
</dbReference>
<dbReference type="SUPFAM" id="SSF53098">
    <property type="entry name" value="Ribonuclease H-like"/>
    <property type="match status" value="1"/>
</dbReference>
<keyword evidence="2" id="KW-1185">Reference proteome</keyword>
<feature type="domain" description="Integrase catalytic" evidence="1">
    <location>
        <begin position="215"/>
        <end position="396"/>
    </location>
</feature>